<dbReference type="GO" id="GO:0045087">
    <property type="term" value="P:innate immune response"/>
    <property type="evidence" value="ECO:0007669"/>
    <property type="project" value="UniProtKB-KW"/>
</dbReference>
<evidence type="ECO:0000256" key="7">
    <source>
        <dbReference type="ARBA" id="ARBA00022729"/>
    </source>
</evidence>
<keyword evidence="17" id="KW-1185">Reference proteome</keyword>
<keyword evidence="8" id="KW-0391">Immunity</keyword>
<dbReference type="PhylomeDB" id="A0A151ND31"/>
<name>A0A151ND31_ALLMI</name>
<evidence type="ECO:0000256" key="15">
    <source>
        <dbReference type="ARBA" id="ARBA00046461"/>
    </source>
</evidence>
<evidence type="ECO:0000256" key="5">
    <source>
        <dbReference type="ARBA" id="ARBA00022525"/>
    </source>
</evidence>
<evidence type="ECO:0000256" key="11">
    <source>
        <dbReference type="ARBA" id="ARBA00023157"/>
    </source>
</evidence>
<keyword evidence="10" id="KW-0797">Tissue remodeling</keyword>
<evidence type="ECO:0000256" key="10">
    <source>
        <dbReference type="ARBA" id="ARBA00023148"/>
    </source>
</evidence>
<dbReference type="AlphaFoldDB" id="A0A151ND31"/>
<proteinExistence type="inferred from homology"/>
<gene>
    <name evidence="16" type="primary">IL23A</name>
    <name evidence="16" type="ORF">Y1Q_0012445</name>
</gene>
<comment type="caution">
    <text evidence="16">The sequence shown here is derived from an EMBL/GenBank/DDBJ whole genome shotgun (WGS) entry which is preliminary data.</text>
</comment>
<evidence type="ECO:0000256" key="14">
    <source>
        <dbReference type="ARBA" id="ARBA00045298"/>
    </source>
</evidence>
<dbReference type="EMBL" id="AKHW03003337">
    <property type="protein sequence ID" value="KYO34722.1"/>
    <property type="molecule type" value="Genomic_DNA"/>
</dbReference>
<dbReference type="Proteomes" id="UP000050525">
    <property type="component" value="Unassembled WGS sequence"/>
</dbReference>
<comment type="function">
    <text evidence="14">Associates with IL12B to form the pro-inflammatory cytokine IL-23 that plays different roles in innate and adaptive immunity. Released by antigen-presenting cells such as dendritic cells or macrophages, binds to a heterodimeric receptor complex composed of IL12RB1 and IL23R to activate JAK2 and TYK2 which then phosphorylate the receptor to form a docking site leading to the phosphorylation of STAT3 and STAT4. This process leads to activation of several pathways including p38 MAPK or NF-kappa-B and promotes the production of pro-inflammatory cytokines such as interleukin-17A/IL17A. In turn, participates in the early and effective intracellular bacterial clearance. Promotes the expansion and survival of T-helper 17 cells, a CD4-positive helper T-cell subset that produces IL-17, as well as other IL-17-producing cells.</text>
</comment>
<evidence type="ECO:0000256" key="9">
    <source>
        <dbReference type="ARBA" id="ARBA00023118"/>
    </source>
</evidence>
<evidence type="ECO:0000256" key="4">
    <source>
        <dbReference type="ARBA" id="ARBA00022514"/>
    </source>
</evidence>
<evidence type="ECO:0000256" key="1">
    <source>
        <dbReference type="ARBA" id="ARBA00004613"/>
    </source>
</evidence>
<keyword evidence="6" id="KW-0399">Innate immunity</keyword>
<keyword evidence="11" id="KW-1015">Disulfide bond</keyword>
<keyword evidence="12" id="KW-0395">Inflammatory response</keyword>
<dbReference type="GO" id="GO:0070743">
    <property type="term" value="C:interleukin-23 complex"/>
    <property type="evidence" value="ECO:0007669"/>
    <property type="project" value="TreeGrafter"/>
</dbReference>
<organism evidence="16 17">
    <name type="scientific">Alligator mississippiensis</name>
    <name type="common">American alligator</name>
    <dbReference type="NCBI Taxonomy" id="8496"/>
    <lineage>
        <taxon>Eukaryota</taxon>
        <taxon>Metazoa</taxon>
        <taxon>Chordata</taxon>
        <taxon>Craniata</taxon>
        <taxon>Vertebrata</taxon>
        <taxon>Euteleostomi</taxon>
        <taxon>Archelosauria</taxon>
        <taxon>Archosauria</taxon>
        <taxon>Crocodylia</taxon>
        <taxon>Alligatoridae</taxon>
        <taxon>Alligatorinae</taxon>
        <taxon>Alligator</taxon>
    </lineage>
</organism>
<comment type="subcellular location">
    <subcellularLocation>
        <location evidence="1">Secreted</location>
    </subcellularLocation>
</comment>
<dbReference type="GO" id="GO:0051607">
    <property type="term" value="P:defense response to virus"/>
    <property type="evidence" value="ECO:0007669"/>
    <property type="project" value="UniProtKB-KW"/>
</dbReference>
<dbReference type="PANTHER" id="PTHR15947">
    <property type="entry name" value="SGRF"/>
    <property type="match status" value="1"/>
</dbReference>
<reference evidence="16 17" key="1">
    <citation type="journal article" date="2012" name="Genome Biol.">
        <title>Sequencing three crocodilian genomes to illuminate the evolution of archosaurs and amniotes.</title>
        <authorList>
            <person name="St John J.A."/>
            <person name="Braun E.L."/>
            <person name="Isberg S.R."/>
            <person name="Miles L.G."/>
            <person name="Chong A.Y."/>
            <person name="Gongora J."/>
            <person name="Dalzell P."/>
            <person name="Moran C."/>
            <person name="Bed'hom B."/>
            <person name="Abzhanov A."/>
            <person name="Burgess S.C."/>
            <person name="Cooksey A.M."/>
            <person name="Castoe T.A."/>
            <person name="Crawford N.G."/>
            <person name="Densmore L.D."/>
            <person name="Drew J.C."/>
            <person name="Edwards S.V."/>
            <person name="Faircloth B.C."/>
            <person name="Fujita M.K."/>
            <person name="Greenwold M.J."/>
            <person name="Hoffmann F.G."/>
            <person name="Howard J.M."/>
            <person name="Iguchi T."/>
            <person name="Janes D.E."/>
            <person name="Khan S.Y."/>
            <person name="Kohno S."/>
            <person name="de Koning A.J."/>
            <person name="Lance S.L."/>
            <person name="McCarthy F.M."/>
            <person name="McCormack J.E."/>
            <person name="Merchant M.E."/>
            <person name="Peterson D.G."/>
            <person name="Pollock D.D."/>
            <person name="Pourmand N."/>
            <person name="Raney B.J."/>
            <person name="Roessler K.A."/>
            <person name="Sanford J.R."/>
            <person name="Sawyer R.H."/>
            <person name="Schmidt C.J."/>
            <person name="Triplett E.W."/>
            <person name="Tuberville T.D."/>
            <person name="Venegas-Anaya M."/>
            <person name="Howard J.T."/>
            <person name="Jarvis E.D."/>
            <person name="Guillette L.J.Jr."/>
            <person name="Glenn T.C."/>
            <person name="Green R.E."/>
            <person name="Ray D.A."/>
        </authorList>
    </citation>
    <scope>NUCLEOTIDE SEQUENCE [LARGE SCALE GENOMIC DNA]</scope>
    <source>
        <strain evidence="16">KSC_2009_1</strain>
    </source>
</reference>
<dbReference type="GO" id="GO:0042102">
    <property type="term" value="P:positive regulation of T cell proliferation"/>
    <property type="evidence" value="ECO:0007669"/>
    <property type="project" value="TreeGrafter"/>
</dbReference>
<comment type="similarity">
    <text evidence="2">Belongs to the IL-6 superfamily.</text>
</comment>
<dbReference type="PANTHER" id="PTHR15947:SF0">
    <property type="entry name" value="INTERLEUKIN-23 SUBUNIT ALPHA"/>
    <property type="match status" value="1"/>
</dbReference>
<evidence type="ECO:0000256" key="13">
    <source>
        <dbReference type="ARBA" id="ARBA00030230"/>
    </source>
</evidence>
<protein>
    <recommendedName>
        <fullName evidence="3">Interleukin-23 subunit alpha</fullName>
    </recommendedName>
    <alternativeName>
        <fullName evidence="13">Interleukin-23 subunit p19</fullName>
    </alternativeName>
</protein>
<dbReference type="GO" id="GO:2000330">
    <property type="term" value="P:positive regulation of T-helper 17 cell lineage commitment"/>
    <property type="evidence" value="ECO:0007669"/>
    <property type="project" value="TreeGrafter"/>
</dbReference>
<dbReference type="GO" id="GO:0005125">
    <property type="term" value="F:cytokine activity"/>
    <property type="evidence" value="ECO:0007669"/>
    <property type="project" value="UniProtKB-KW"/>
</dbReference>
<dbReference type="STRING" id="8496.A0A151ND31"/>
<evidence type="ECO:0000256" key="6">
    <source>
        <dbReference type="ARBA" id="ARBA00022588"/>
    </source>
</evidence>
<accession>A0A151ND31</accession>
<evidence type="ECO:0000313" key="16">
    <source>
        <dbReference type="EMBL" id="KYO34722.1"/>
    </source>
</evidence>
<keyword evidence="4" id="KW-0202">Cytokine</keyword>
<dbReference type="InterPro" id="IPR010831">
    <property type="entry name" value="IL-23_alpha"/>
</dbReference>
<evidence type="ECO:0000256" key="2">
    <source>
        <dbReference type="ARBA" id="ARBA00007432"/>
    </source>
</evidence>
<keyword evidence="7" id="KW-0732">Signal</keyword>
<dbReference type="Pfam" id="PF16649">
    <property type="entry name" value="IL23"/>
    <property type="match status" value="1"/>
</dbReference>
<sequence>MELQEQEPGQDPTPRIRCTDGCDPGALSTDSSHCLGRIRQGLQHYRALLGSELFAGRSHAPDLEDALAQLSHLLQHLGKGDVELWRPTLEPSLLWARSIIQHRTLRQLQAFSAVVARVFAHGATLR</sequence>
<evidence type="ECO:0000313" key="17">
    <source>
        <dbReference type="Proteomes" id="UP000050525"/>
    </source>
</evidence>
<dbReference type="InterPro" id="IPR009079">
    <property type="entry name" value="4_helix_cytokine-like_core"/>
</dbReference>
<dbReference type="SUPFAM" id="SSF47266">
    <property type="entry name" value="4-helical cytokines"/>
    <property type="match status" value="1"/>
</dbReference>
<dbReference type="GO" id="GO:0006954">
    <property type="term" value="P:inflammatory response"/>
    <property type="evidence" value="ECO:0007669"/>
    <property type="project" value="UniProtKB-KW"/>
</dbReference>
<keyword evidence="9" id="KW-0051">Antiviral defense</keyword>
<dbReference type="GO" id="GO:0048771">
    <property type="term" value="P:tissue remodeling"/>
    <property type="evidence" value="ECO:0007669"/>
    <property type="project" value="UniProtKB-KW"/>
</dbReference>
<keyword evidence="5" id="KW-0964">Secreted</keyword>
<evidence type="ECO:0000256" key="12">
    <source>
        <dbReference type="ARBA" id="ARBA00023198"/>
    </source>
</evidence>
<comment type="subunit">
    <text evidence="15">Heterodimer with IL12B; disulfide-linked. The heterodimer is known as interleukin IL-23. Interacts with IL23R; this interaction enables recruitment of IL12RB1.</text>
</comment>
<evidence type="ECO:0000256" key="8">
    <source>
        <dbReference type="ARBA" id="ARBA00022859"/>
    </source>
</evidence>
<dbReference type="Gene3D" id="1.20.1250.10">
    <property type="match status" value="1"/>
</dbReference>
<evidence type="ECO:0000256" key="3">
    <source>
        <dbReference type="ARBA" id="ARBA00015012"/>
    </source>
</evidence>